<keyword evidence="4" id="KW-1003">Cell membrane</keyword>
<feature type="transmembrane region" description="Helical" evidence="8">
    <location>
        <begin position="162"/>
        <end position="182"/>
    </location>
</feature>
<feature type="transmembrane region" description="Helical" evidence="8">
    <location>
        <begin position="36"/>
        <end position="54"/>
    </location>
</feature>
<feature type="transmembrane region" description="Helical" evidence="8">
    <location>
        <begin position="129"/>
        <end position="150"/>
    </location>
</feature>
<evidence type="ECO:0000256" key="7">
    <source>
        <dbReference type="ARBA" id="ARBA00023136"/>
    </source>
</evidence>
<dbReference type="EMBL" id="JACHFH010000001">
    <property type="protein sequence ID" value="MBB5334963.1"/>
    <property type="molecule type" value="Genomic_DNA"/>
</dbReference>
<gene>
    <name evidence="9" type="ORF">HNR32_000063</name>
</gene>
<dbReference type="Pfam" id="PF03547">
    <property type="entry name" value="Mem_trans"/>
    <property type="match status" value="1"/>
</dbReference>
<name>A0A840UPM3_9FIRM</name>
<evidence type="ECO:0000313" key="10">
    <source>
        <dbReference type="Proteomes" id="UP000559117"/>
    </source>
</evidence>
<feature type="transmembrane region" description="Helical" evidence="8">
    <location>
        <begin position="100"/>
        <end position="123"/>
    </location>
</feature>
<evidence type="ECO:0000256" key="8">
    <source>
        <dbReference type="SAM" id="Phobius"/>
    </source>
</evidence>
<evidence type="ECO:0000256" key="2">
    <source>
        <dbReference type="ARBA" id="ARBA00010145"/>
    </source>
</evidence>
<dbReference type="RefSeq" id="WP_183858796.1">
    <property type="nucleotide sequence ID" value="NZ_JACHFH010000001.1"/>
</dbReference>
<keyword evidence="3" id="KW-0813">Transport</keyword>
<feature type="transmembrane region" description="Helical" evidence="8">
    <location>
        <begin position="66"/>
        <end position="88"/>
    </location>
</feature>
<comment type="subcellular location">
    <subcellularLocation>
        <location evidence="1">Cell membrane</location>
        <topology evidence="1">Multi-pass membrane protein</topology>
    </subcellularLocation>
</comment>
<evidence type="ECO:0000256" key="6">
    <source>
        <dbReference type="ARBA" id="ARBA00022989"/>
    </source>
</evidence>
<feature type="transmembrane region" description="Helical" evidence="8">
    <location>
        <begin position="226"/>
        <end position="247"/>
    </location>
</feature>
<dbReference type="GO" id="GO:0005886">
    <property type="term" value="C:plasma membrane"/>
    <property type="evidence" value="ECO:0007669"/>
    <property type="project" value="UniProtKB-SubCell"/>
</dbReference>
<keyword evidence="5 8" id="KW-0812">Transmembrane</keyword>
<evidence type="ECO:0000256" key="5">
    <source>
        <dbReference type="ARBA" id="ARBA00022692"/>
    </source>
</evidence>
<accession>A0A840UPM3</accession>
<comment type="caution">
    <text evidence="9">The sequence shown here is derived from an EMBL/GenBank/DDBJ whole genome shotgun (WGS) entry which is preliminary data.</text>
</comment>
<sequence>MIFITIFNQVLVLFLLMGLGYGLAKKGKLDKSCSDQMTFLLCYIIMPCVILSAFQLKFDQQMFHNLIIVAVFTIIIHIVSIIAAHIIFNKKTISDKNSRAMLRFASIYSNCGFMGFPLLITMLGTTGVFYGSAFNSIYGIFLWTHGLLLYTRRLDFHSLVRVLINPNIIVSVVGVLLYYFSIKLPTPIFLTAKFIAELNTALSMIIVGSTMTKIPFKSIFSSGKTWFCVILKNLIFPLLILCLLHFYNVKGNVLISIVILATCPTAGLSVLFAKLTGKDEAFPGKILALSTLCSLFTMPLVIVLSKYWS</sequence>
<feature type="transmembrane region" description="Helical" evidence="8">
    <location>
        <begin position="253"/>
        <end position="274"/>
    </location>
</feature>
<proteinExistence type="inferred from homology"/>
<dbReference type="AlphaFoldDB" id="A0A840UPM3"/>
<dbReference type="Gene3D" id="1.20.1530.20">
    <property type="match status" value="1"/>
</dbReference>
<evidence type="ECO:0000256" key="4">
    <source>
        <dbReference type="ARBA" id="ARBA00022475"/>
    </source>
</evidence>
<comment type="similarity">
    <text evidence="2">Belongs to the auxin efflux carrier (TC 2.A.69) family.</text>
</comment>
<reference evidence="9 10" key="1">
    <citation type="submission" date="2020-08" db="EMBL/GenBank/DDBJ databases">
        <title>Genomic Encyclopedia of Type Strains, Phase IV (KMG-IV): sequencing the most valuable type-strain genomes for metagenomic binning, comparative biology and taxonomic classification.</title>
        <authorList>
            <person name="Goeker M."/>
        </authorList>
    </citation>
    <scope>NUCLEOTIDE SEQUENCE [LARGE SCALE GENOMIC DNA]</scope>
    <source>
        <strain evidence="9 10">DSM 24661</strain>
    </source>
</reference>
<feature type="transmembrane region" description="Helical" evidence="8">
    <location>
        <begin position="6"/>
        <end position="24"/>
    </location>
</feature>
<dbReference type="PANTHER" id="PTHR36838:SF1">
    <property type="entry name" value="SLR1864 PROTEIN"/>
    <property type="match status" value="1"/>
</dbReference>
<evidence type="ECO:0000313" key="9">
    <source>
        <dbReference type="EMBL" id="MBB5334963.1"/>
    </source>
</evidence>
<dbReference type="PANTHER" id="PTHR36838">
    <property type="entry name" value="AUXIN EFFLUX CARRIER FAMILY PROTEIN"/>
    <property type="match status" value="1"/>
</dbReference>
<keyword evidence="6 8" id="KW-1133">Transmembrane helix</keyword>
<evidence type="ECO:0000256" key="3">
    <source>
        <dbReference type="ARBA" id="ARBA00022448"/>
    </source>
</evidence>
<protein>
    <recommendedName>
        <fullName evidence="11">Auxin efflux carrier</fullName>
    </recommendedName>
</protein>
<evidence type="ECO:0008006" key="11">
    <source>
        <dbReference type="Google" id="ProtNLM"/>
    </source>
</evidence>
<dbReference type="InterPro" id="IPR004776">
    <property type="entry name" value="Mem_transp_PIN-like"/>
</dbReference>
<dbReference type="Proteomes" id="UP000559117">
    <property type="component" value="Unassembled WGS sequence"/>
</dbReference>
<keyword evidence="7 8" id="KW-0472">Membrane</keyword>
<evidence type="ECO:0000256" key="1">
    <source>
        <dbReference type="ARBA" id="ARBA00004651"/>
    </source>
</evidence>
<keyword evidence="10" id="KW-1185">Reference proteome</keyword>
<organism evidence="9 10">
    <name type="scientific">Pectinatus brassicae</name>
    <dbReference type="NCBI Taxonomy" id="862415"/>
    <lineage>
        <taxon>Bacteria</taxon>
        <taxon>Bacillati</taxon>
        <taxon>Bacillota</taxon>
        <taxon>Negativicutes</taxon>
        <taxon>Selenomonadales</taxon>
        <taxon>Selenomonadaceae</taxon>
        <taxon>Pectinatus</taxon>
    </lineage>
</organism>
<feature type="transmembrane region" description="Helical" evidence="8">
    <location>
        <begin position="286"/>
        <end position="308"/>
    </location>
</feature>
<dbReference type="GO" id="GO:0055085">
    <property type="term" value="P:transmembrane transport"/>
    <property type="evidence" value="ECO:0007669"/>
    <property type="project" value="InterPro"/>
</dbReference>
<dbReference type="InterPro" id="IPR038770">
    <property type="entry name" value="Na+/solute_symporter_sf"/>
</dbReference>